<accession>A0A2V5HLK1</accession>
<organism evidence="1 2">
    <name type="scientific">Aspergillus indologenus CBS 114.80</name>
    <dbReference type="NCBI Taxonomy" id="1450541"/>
    <lineage>
        <taxon>Eukaryota</taxon>
        <taxon>Fungi</taxon>
        <taxon>Dikarya</taxon>
        <taxon>Ascomycota</taxon>
        <taxon>Pezizomycotina</taxon>
        <taxon>Eurotiomycetes</taxon>
        <taxon>Eurotiomycetidae</taxon>
        <taxon>Eurotiales</taxon>
        <taxon>Aspergillaceae</taxon>
        <taxon>Aspergillus</taxon>
        <taxon>Aspergillus subgen. Circumdati</taxon>
    </lineage>
</organism>
<gene>
    <name evidence="1" type="ORF">BP00DRAFT_105635</name>
</gene>
<sequence length="72" mass="7827">MMIFLTTGTHISARDLEGLGRQNGLSICHCLMQLTTSESRCSVTDGLVFATLLAFFFAVSTDQVVADVPSWD</sequence>
<name>A0A2V5HLK1_9EURO</name>
<evidence type="ECO:0000313" key="1">
    <source>
        <dbReference type="EMBL" id="PYI25289.1"/>
    </source>
</evidence>
<evidence type="ECO:0000313" key="2">
    <source>
        <dbReference type="Proteomes" id="UP000248817"/>
    </source>
</evidence>
<reference evidence="1 2" key="1">
    <citation type="submission" date="2018-02" db="EMBL/GenBank/DDBJ databases">
        <title>The genomes of Aspergillus section Nigri reveals drivers in fungal speciation.</title>
        <authorList>
            <consortium name="DOE Joint Genome Institute"/>
            <person name="Vesth T.C."/>
            <person name="Nybo J."/>
            <person name="Theobald S."/>
            <person name="Brandl J."/>
            <person name="Frisvad J.C."/>
            <person name="Nielsen K.F."/>
            <person name="Lyhne E.K."/>
            <person name="Kogle M.E."/>
            <person name="Kuo A."/>
            <person name="Riley R."/>
            <person name="Clum A."/>
            <person name="Nolan M."/>
            <person name="Lipzen A."/>
            <person name="Salamov A."/>
            <person name="Henrissat B."/>
            <person name="Wiebenga A."/>
            <person name="De vries R.P."/>
            <person name="Grigoriev I.V."/>
            <person name="Mortensen U.H."/>
            <person name="Andersen M.R."/>
            <person name="Baker S.E."/>
        </authorList>
    </citation>
    <scope>NUCLEOTIDE SEQUENCE [LARGE SCALE GENOMIC DNA]</scope>
    <source>
        <strain evidence="1 2">CBS 114.80</strain>
    </source>
</reference>
<keyword evidence="2" id="KW-1185">Reference proteome</keyword>
<dbReference type="AlphaFoldDB" id="A0A2V5HLK1"/>
<proteinExistence type="predicted"/>
<dbReference type="EMBL" id="KZ825660">
    <property type="protein sequence ID" value="PYI25289.1"/>
    <property type="molecule type" value="Genomic_DNA"/>
</dbReference>
<protein>
    <submittedName>
        <fullName evidence="1">Uncharacterized protein</fullName>
    </submittedName>
</protein>
<dbReference type="Proteomes" id="UP000248817">
    <property type="component" value="Unassembled WGS sequence"/>
</dbReference>